<protein>
    <submittedName>
        <fullName evidence="1">Uncharacterized protein</fullName>
    </submittedName>
</protein>
<proteinExistence type="predicted"/>
<dbReference type="VEuPathDB" id="GiardiaDB:GMRT_15257"/>
<dbReference type="AlphaFoldDB" id="A0A4Z1T6R9"/>
<dbReference type="EMBL" id="VDLU01000002">
    <property type="protein sequence ID" value="TNJ28181.1"/>
    <property type="molecule type" value="Genomic_DNA"/>
</dbReference>
<evidence type="ECO:0000313" key="1">
    <source>
        <dbReference type="EMBL" id="TNJ28181.1"/>
    </source>
</evidence>
<dbReference type="OrthoDB" id="10252060at2759"/>
<gene>
    <name evidence="1" type="ORF">GMRT_15257</name>
</gene>
<keyword evidence="2" id="KW-1185">Reference proteome</keyword>
<organism evidence="1 2">
    <name type="scientific">Giardia muris</name>
    <dbReference type="NCBI Taxonomy" id="5742"/>
    <lineage>
        <taxon>Eukaryota</taxon>
        <taxon>Metamonada</taxon>
        <taxon>Diplomonadida</taxon>
        <taxon>Hexamitidae</taxon>
        <taxon>Giardiinae</taxon>
        <taxon>Giardia</taxon>
    </lineage>
</organism>
<reference evidence="1 2" key="1">
    <citation type="submission" date="2019-05" db="EMBL/GenBank/DDBJ databases">
        <title>The compact genome of Giardia muris reveals important steps in the evolution of intestinal protozoan parasites.</title>
        <authorList>
            <person name="Xu F."/>
            <person name="Jimenez-Gonzalez A."/>
            <person name="Einarsson E."/>
            <person name="Astvaldsson A."/>
            <person name="Peirasmaki D."/>
            <person name="Eckmann L."/>
            <person name="Andersson J.O."/>
            <person name="Svard S.G."/>
            <person name="Jerlstrom-Hultqvist J."/>
        </authorList>
    </citation>
    <scope>NUCLEOTIDE SEQUENCE [LARGE SCALE GENOMIC DNA]</scope>
    <source>
        <strain evidence="1 2">Roberts-Thomson</strain>
    </source>
</reference>
<dbReference type="Proteomes" id="UP000315496">
    <property type="component" value="Chromosome 2"/>
</dbReference>
<evidence type="ECO:0000313" key="2">
    <source>
        <dbReference type="Proteomes" id="UP000315496"/>
    </source>
</evidence>
<sequence>MPLYSNSTQRRFWLFESPEKLAEYRLAHLTASHTYSSEVVYHTTISQGISQNPIFILFLISNQIVNPYQSVCLALDNYHGRREARKRFHLSRRTNEILSVAMIARQFIEAAVSKHNAGQNRIQGRYDRARSWFHEYTIDCIKESFYNAHTWAADVLARRITCFLNPTIVHPLSAAFLSLLISFKISPTDVLQRPKAYYGDFLYQSHGLIDPQETAETNAFLLELKNCCRSHEPYILQNLRFSVYCTLAEDFISEELLAQLQTKLKVPHFDAIHLDAIRREVAFFSAITRVTDAYLLYDPDAIAVFLLIEAGLMYLHEGKKDHTDTKALSRRALYDSLGRLAKSMNGIRVTLFYFIDGSVPNTPDSLRRQAQAAADVVMPLESIIFLAEKYEEFCKEVFDFSVLSEVRRARPI</sequence>
<accession>A0A4Z1T6R9</accession>
<comment type="caution">
    <text evidence="1">The sequence shown here is derived from an EMBL/GenBank/DDBJ whole genome shotgun (WGS) entry which is preliminary data.</text>
</comment>
<name>A0A4Z1T6R9_GIAMU</name>